<evidence type="ECO:0000313" key="3">
    <source>
        <dbReference type="Proteomes" id="UP000289260"/>
    </source>
</evidence>
<dbReference type="Pfam" id="PF01551">
    <property type="entry name" value="Peptidase_M23"/>
    <property type="match status" value="1"/>
</dbReference>
<sequence>MSIRLVNPCPKGRETDGYGWRAAIPGVVPAQLHTGQDWAAPEGTPVLAMHAGRVSRTWWDRFASGAAAGGHMIEIGSARVTTRYAHLSGYAVKPGDAVKAGQVIGYVGSTGAATGPHLHGELLIGSGFVDPMPYIRSTPTPTAEEFPIMAADMFVRRTDQSKVYAVSLTESHGKRPKSRPVSSLEWTVYQRARRRAGLGVPVTEEGPDAMRALVGRER</sequence>
<dbReference type="Gene3D" id="2.70.70.10">
    <property type="entry name" value="Glucose Permease (Domain IIA)"/>
    <property type="match status" value="1"/>
</dbReference>
<dbReference type="PANTHER" id="PTHR21666:SF270">
    <property type="entry name" value="MUREIN HYDROLASE ACTIVATOR ENVC"/>
    <property type="match status" value="1"/>
</dbReference>
<dbReference type="CDD" id="cd12797">
    <property type="entry name" value="M23_peptidase"/>
    <property type="match status" value="1"/>
</dbReference>
<organism evidence="2 3">
    <name type="scientific">Leucobacter triazinivorans</name>
    <dbReference type="NCBI Taxonomy" id="1784719"/>
    <lineage>
        <taxon>Bacteria</taxon>
        <taxon>Bacillati</taxon>
        <taxon>Actinomycetota</taxon>
        <taxon>Actinomycetes</taxon>
        <taxon>Micrococcales</taxon>
        <taxon>Microbacteriaceae</taxon>
        <taxon>Leucobacter</taxon>
    </lineage>
</organism>
<name>A0A4P6KGV7_9MICO</name>
<accession>A0A4P6KGV7</accession>
<keyword evidence="3" id="KW-1185">Reference proteome</keyword>
<evidence type="ECO:0000313" key="2">
    <source>
        <dbReference type="EMBL" id="QBE48744.1"/>
    </source>
</evidence>
<dbReference type="KEGG" id="ltr:EVS81_07795"/>
<dbReference type="SUPFAM" id="SSF51261">
    <property type="entry name" value="Duplicated hybrid motif"/>
    <property type="match status" value="1"/>
</dbReference>
<dbReference type="OrthoDB" id="4990506at2"/>
<dbReference type="InterPro" id="IPR050570">
    <property type="entry name" value="Cell_wall_metabolism_enzyme"/>
</dbReference>
<dbReference type="RefSeq" id="WP_130109879.1">
    <property type="nucleotide sequence ID" value="NZ_CP035806.1"/>
</dbReference>
<dbReference type="EMBL" id="CP035806">
    <property type="protein sequence ID" value="QBE48744.1"/>
    <property type="molecule type" value="Genomic_DNA"/>
</dbReference>
<protein>
    <submittedName>
        <fullName evidence="2">M23 family metallopeptidase</fullName>
    </submittedName>
</protein>
<dbReference type="AlphaFoldDB" id="A0A4P6KGV7"/>
<dbReference type="GO" id="GO:0004222">
    <property type="term" value="F:metalloendopeptidase activity"/>
    <property type="evidence" value="ECO:0007669"/>
    <property type="project" value="TreeGrafter"/>
</dbReference>
<evidence type="ECO:0000259" key="1">
    <source>
        <dbReference type="Pfam" id="PF01551"/>
    </source>
</evidence>
<proteinExistence type="predicted"/>
<dbReference type="InterPro" id="IPR011055">
    <property type="entry name" value="Dup_hybrid_motif"/>
</dbReference>
<dbReference type="PANTHER" id="PTHR21666">
    <property type="entry name" value="PEPTIDASE-RELATED"/>
    <property type="match status" value="1"/>
</dbReference>
<feature type="domain" description="M23ase beta-sheet core" evidence="1">
    <location>
        <begin position="32"/>
        <end position="131"/>
    </location>
</feature>
<gene>
    <name evidence="2" type="ORF">EVS81_07795</name>
</gene>
<reference evidence="2 3" key="1">
    <citation type="submission" date="2019-02" db="EMBL/GenBank/DDBJ databases">
        <authorList>
            <person name="Sun L."/>
            <person name="Pan D."/>
            <person name="Wu X."/>
        </authorList>
    </citation>
    <scope>NUCLEOTIDE SEQUENCE [LARGE SCALE GENOMIC DNA]</scope>
    <source>
        <strain evidence="2 3">JW-1</strain>
    </source>
</reference>
<dbReference type="Proteomes" id="UP000289260">
    <property type="component" value="Chromosome"/>
</dbReference>
<dbReference type="InterPro" id="IPR016047">
    <property type="entry name" value="M23ase_b-sheet_dom"/>
</dbReference>